<evidence type="ECO:0000256" key="9">
    <source>
        <dbReference type="ARBA" id="ARBA00023065"/>
    </source>
</evidence>
<dbReference type="SUPFAM" id="SSF56935">
    <property type="entry name" value="Porins"/>
    <property type="match status" value="1"/>
</dbReference>
<feature type="domain" description="TonB-dependent receptor plug" evidence="18">
    <location>
        <begin position="146"/>
        <end position="236"/>
    </location>
</feature>
<dbReference type="InterPro" id="IPR039426">
    <property type="entry name" value="TonB-dep_rcpt-like"/>
</dbReference>
<comment type="subcellular location">
    <subcellularLocation>
        <location evidence="1 14">Cell outer membrane</location>
        <topology evidence="1 14">Multi-pass membrane protein</topology>
    </subcellularLocation>
</comment>
<evidence type="ECO:0000256" key="2">
    <source>
        <dbReference type="ARBA" id="ARBA00009810"/>
    </source>
</evidence>
<feature type="signal peptide" evidence="16">
    <location>
        <begin position="1"/>
        <end position="29"/>
    </location>
</feature>
<dbReference type="InterPro" id="IPR000531">
    <property type="entry name" value="Beta-barrel_TonB"/>
</dbReference>
<feature type="domain" description="TonB-dependent receptor-like beta-barrel" evidence="17">
    <location>
        <begin position="334"/>
        <end position="760"/>
    </location>
</feature>
<feature type="chain" id="PRO_5029790027" evidence="16">
    <location>
        <begin position="30"/>
        <end position="786"/>
    </location>
</feature>
<dbReference type="PROSITE" id="PS52016">
    <property type="entry name" value="TONB_DEPENDENT_REC_3"/>
    <property type="match status" value="1"/>
</dbReference>
<proteinExistence type="inferred from homology"/>
<dbReference type="Pfam" id="PF13715">
    <property type="entry name" value="CarbopepD_reg_2"/>
    <property type="match status" value="1"/>
</dbReference>
<evidence type="ECO:0000256" key="12">
    <source>
        <dbReference type="ARBA" id="ARBA00023170"/>
    </source>
</evidence>
<keyword evidence="9" id="KW-0406">Ion transport</keyword>
<dbReference type="Pfam" id="PF07715">
    <property type="entry name" value="Plug"/>
    <property type="match status" value="1"/>
</dbReference>
<dbReference type="GO" id="GO:0015891">
    <property type="term" value="P:siderophore transport"/>
    <property type="evidence" value="ECO:0007669"/>
    <property type="project" value="InterPro"/>
</dbReference>
<evidence type="ECO:0000256" key="11">
    <source>
        <dbReference type="ARBA" id="ARBA00023136"/>
    </source>
</evidence>
<name>A0A7K1SJI4_9BACT</name>
<dbReference type="InterPro" id="IPR037066">
    <property type="entry name" value="Plug_dom_sf"/>
</dbReference>
<evidence type="ECO:0000256" key="16">
    <source>
        <dbReference type="SAM" id="SignalP"/>
    </source>
</evidence>
<evidence type="ECO:0000256" key="8">
    <source>
        <dbReference type="ARBA" id="ARBA00023004"/>
    </source>
</evidence>
<dbReference type="AlphaFoldDB" id="A0A7K1SJI4"/>
<evidence type="ECO:0000256" key="7">
    <source>
        <dbReference type="ARBA" id="ARBA00022729"/>
    </source>
</evidence>
<evidence type="ECO:0000256" key="6">
    <source>
        <dbReference type="ARBA" id="ARBA00022692"/>
    </source>
</evidence>
<keyword evidence="4 14" id="KW-1134">Transmembrane beta strand</keyword>
<protein>
    <submittedName>
        <fullName evidence="19">TonB-dependent siderophore receptor</fullName>
    </submittedName>
</protein>
<keyword evidence="7 16" id="KW-0732">Signal</keyword>
<keyword evidence="8" id="KW-0408">Iron</keyword>
<dbReference type="CDD" id="cd01347">
    <property type="entry name" value="ligand_gated_channel"/>
    <property type="match status" value="1"/>
</dbReference>
<dbReference type="GO" id="GO:0009279">
    <property type="term" value="C:cell outer membrane"/>
    <property type="evidence" value="ECO:0007669"/>
    <property type="project" value="UniProtKB-SubCell"/>
</dbReference>
<accession>A0A7K1SJI4</accession>
<dbReference type="Gene3D" id="2.40.170.20">
    <property type="entry name" value="TonB-dependent receptor, beta-barrel domain"/>
    <property type="match status" value="1"/>
</dbReference>
<organism evidence="19 20">
    <name type="scientific">Spirosoma arboris</name>
    <dbReference type="NCBI Taxonomy" id="2682092"/>
    <lineage>
        <taxon>Bacteria</taxon>
        <taxon>Pseudomonadati</taxon>
        <taxon>Bacteroidota</taxon>
        <taxon>Cytophagia</taxon>
        <taxon>Cytophagales</taxon>
        <taxon>Cytophagaceae</taxon>
        <taxon>Spirosoma</taxon>
    </lineage>
</organism>
<dbReference type="PANTHER" id="PTHR32552:SF68">
    <property type="entry name" value="FERRICHROME OUTER MEMBRANE TRANSPORTER_PHAGE RECEPTOR"/>
    <property type="match status" value="1"/>
</dbReference>
<evidence type="ECO:0000313" key="20">
    <source>
        <dbReference type="Proteomes" id="UP000436006"/>
    </source>
</evidence>
<dbReference type="GO" id="GO:0015344">
    <property type="term" value="F:siderophore uptake transmembrane transporter activity"/>
    <property type="evidence" value="ECO:0007669"/>
    <property type="project" value="TreeGrafter"/>
</dbReference>
<keyword evidence="3 14" id="KW-0813">Transport</keyword>
<keyword evidence="13 14" id="KW-0998">Cell outer membrane</keyword>
<evidence type="ECO:0000313" key="19">
    <source>
        <dbReference type="EMBL" id="MVM33969.1"/>
    </source>
</evidence>
<keyword evidence="12 19" id="KW-0675">Receptor</keyword>
<evidence type="ECO:0000259" key="17">
    <source>
        <dbReference type="Pfam" id="PF00593"/>
    </source>
</evidence>
<dbReference type="InterPro" id="IPR010105">
    <property type="entry name" value="TonB_sidphr_rcpt"/>
</dbReference>
<keyword evidence="10 15" id="KW-0798">TonB box</keyword>
<dbReference type="InterPro" id="IPR008969">
    <property type="entry name" value="CarboxyPept-like_regulatory"/>
</dbReference>
<keyword evidence="11 14" id="KW-0472">Membrane</keyword>
<evidence type="ECO:0000259" key="18">
    <source>
        <dbReference type="Pfam" id="PF07715"/>
    </source>
</evidence>
<dbReference type="InterPro" id="IPR036942">
    <property type="entry name" value="Beta-barrel_TonB_sf"/>
</dbReference>
<keyword evidence="6 14" id="KW-0812">Transmembrane</keyword>
<evidence type="ECO:0000256" key="10">
    <source>
        <dbReference type="ARBA" id="ARBA00023077"/>
    </source>
</evidence>
<dbReference type="SUPFAM" id="SSF49464">
    <property type="entry name" value="Carboxypeptidase regulatory domain-like"/>
    <property type="match status" value="1"/>
</dbReference>
<dbReference type="InterPro" id="IPR012910">
    <property type="entry name" value="Plug_dom"/>
</dbReference>
<gene>
    <name evidence="19" type="ORF">GO755_28295</name>
</gene>
<comment type="caution">
    <text evidence="19">The sequence shown here is derived from an EMBL/GenBank/DDBJ whole genome shotgun (WGS) entry which is preliminary data.</text>
</comment>
<dbReference type="Gene3D" id="2.170.130.10">
    <property type="entry name" value="TonB-dependent receptor, plug domain"/>
    <property type="match status" value="1"/>
</dbReference>
<evidence type="ECO:0000256" key="15">
    <source>
        <dbReference type="RuleBase" id="RU003357"/>
    </source>
</evidence>
<keyword evidence="20" id="KW-1185">Reference proteome</keyword>
<evidence type="ECO:0000256" key="4">
    <source>
        <dbReference type="ARBA" id="ARBA00022452"/>
    </source>
</evidence>
<comment type="similarity">
    <text evidence="2 14 15">Belongs to the TonB-dependent receptor family.</text>
</comment>
<evidence type="ECO:0000256" key="1">
    <source>
        <dbReference type="ARBA" id="ARBA00004571"/>
    </source>
</evidence>
<evidence type="ECO:0000256" key="3">
    <source>
        <dbReference type="ARBA" id="ARBA00022448"/>
    </source>
</evidence>
<dbReference type="EMBL" id="WPIN01000013">
    <property type="protein sequence ID" value="MVM33969.1"/>
    <property type="molecule type" value="Genomic_DNA"/>
</dbReference>
<keyword evidence="5" id="KW-0410">Iron transport</keyword>
<evidence type="ECO:0000256" key="5">
    <source>
        <dbReference type="ARBA" id="ARBA00022496"/>
    </source>
</evidence>
<sequence>MSIPIQRTVLFLKRAVLFFMILSGVSAVAQTGRGTIRGTVTTADSKPAAFVTILIKGTNRGSLTDETGQFTIKNVPTGPQSLLIFLIGYQPEEHTLQVQAGEIVAANVQLAETAQQLDEIVVSGLATNRFAQKETDYIARMPLKNLENPQVYTVIPKELLKEQVAVSINNALSNATGAAPVTYPAGGFGITSRGFSTGINARNGLETAASRSSVDIGNVERIEVIKGPSGTLFGSSISSFGGVVNLVTKKPFETAQTEVGYTFGSYGLNRFTVDVNTPVNAEKTALFRINAAVNRQNSFLNYGYNNTLLIAPSFSYKVSDRLTVLADAEYLGVNQTRSTYTRVTAASGIDNPAAIPLDYRKSLYLDDANAITTASKFFLQANYKLSSSWTSSTLFSFVSENAKQSYQYYPTWISPTSVARNILIYGPIYNNYTNLQQNFTGTLTTGPIDHKILLGVNYRFYNGEFNYASSGSRFVDTVNVTKTFTALNKAKIDQFMLTYGSVIPFGVSDQSTYSVYGSDVLTFSDRLSAMLSLRLDRYDYKGVSGTDAYGQTSLAPKLGLVYQLVKDQVSIFGNYMSGFQNSAPVNQPDGSLLVLRPIYANQSEGGIKAEAFGRKLNLSLSYYYIAIKNATRTDAKSFTYQDGEQVSKGFEVELIANPVRGLNLVLGYAYNDNRIVKASDASISGNKAANAPTNVFNGWLSYKFQGKVLKGLGLGFGGNYVDKNFLTTANTYYLPAYTALNGTLFYEQPRWRFGLKLNNLGDQCYWDLYGSPQAPRNLAANLTVRF</sequence>
<dbReference type="NCBIfam" id="TIGR01783">
    <property type="entry name" value="TonB-siderophor"/>
    <property type="match status" value="1"/>
</dbReference>
<reference evidence="19 20" key="1">
    <citation type="submission" date="2019-12" db="EMBL/GenBank/DDBJ databases">
        <title>Spirosoma sp. HMF4905 genome sequencing and assembly.</title>
        <authorList>
            <person name="Kang H."/>
            <person name="Cha I."/>
            <person name="Kim H."/>
            <person name="Joh K."/>
        </authorList>
    </citation>
    <scope>NUCLEOTIDE SEQUENCE [LARGE SCALE GENOMIC DNA]</scope>
    <source>
        <strain evidence="19 20">HMF4905</strain>
    </source>
</reference>
<evidence type="ECO:0000256" key="13">
    <source>
        <dbReference type="ARBA" id="ARBA00023237"/>
    </source>
</evidence>
<dbReference type="GO" id="GO:0038023">
    <property type="term" value="F:signaling receptor activity"/>
    <property type="evidence" value="ECO:0007669"/>
    <property type="project" value="InterPro"/>
</dbReference>
<dbReference type="Proteomes" id="UP000436006">
    <property type="component" value="Unassembled WGS sequence"/>
</dbReference>
<dbReference type="PANTHER" id="PTHR32552">
    <property type="entry name" value="FERRICHROME IRON RECEPTOR-RELATED"/>
    <property type="match status" value="1"/>
</dbReference>
<dbReference type="Gene3D" id="2.60.40.1120">
    <property type="entry name" value="Carboxypeptidase-like, regulatory domain"/>
    <property type="match status" value="1"/>
</dbReference>
<dbReference type="Pfam" id="PF00593">
    <property type="entry name" value="TonB_dep_Rec_b-barrel"/>
    <property type="match status" value="1"/>
</dbReference>
<evidence type="ECO:0000256" key="14">
    <source>
        <dbReference type="PROSITE-ProRule" id="PRU01360"/>
    </source>
</evidence>